<evidence type="ECO:0000259" key="4">
    <source>
        <dbReference type="PROSITE" id="PS51000"/>
    </source>
</evidence>
<feature type="domain" description="HTH deoR-type" evidence="4">
    <location>
        <begin position="3"/>
        <end position="59"/>
    </location>
</feature>
<dbReference type="RefSeq" id="WP_211802773.1">
    <property type="nucleotide sequence ID" value="NZ_JAGSCS010000029.1"/>
</dbReference>
<evidence type="ECO:0000313" key="5">
    <source>
        <dbReference type="EMBL" id="MBR0577379.1"/>
    </source>
</evidence>
<dbReference type="Pfam" id="PF08220">
    <property type="entry name" value="HTH_DeoR"/>
    <property type="match status" value="1"/>
</dbReference>
<dbReference type="PROSITE" id="PS00894">
    <property type="entry name" value="HTH_DEOR_1"/>
    <property type="match status" value="1"/>
</dbReference>
<dbReference type="PROSITE" id="PS51000">
    <property type="entry name" value="HTH_DEOR_2"/>
    <property type="match status" value="1"/>
</dbReference>
<dbReference type="SUPFAM" id="SSF46785">
    <property type="entry name" value="Winged helix' DNA-binding domain"/>
    <property type="match status" value="1"/>
</dbReference>
<dbReference type="Proteomes" id="UP000675379">
    <property type="component" value="Unassembled WGS sequence"/>
</dbReference>
<protein>
    <submittedName>
        <fullName evidence="5">DeoR/GlpR transcriptional regulator</fullName>
    </submittedName>
</protein>
<evidence type="ECO:0000256" key="3">
    <source>
        <dbReference type="ARBA" id="ARBA00023163"/>
    </source>
</evidence>
<dbReference type="InterPro" id="IPR001034">
    <property type="entry name" value="DeoR_HTH"/>
</dbReference>
<dbReference type="InterPro" id="IPR018356">
    <property type="entry name" value="Tscrpt_reg_HTH_DeoR_CS"/>
</dbReference>
<dbReference type="SUPFAM" id="SSF100950">
    <property type="entry name" value="NagB/RpiA/CoA transferase-like"/>
    <property type="match status" value="1"/>
</dbReference>
<dbReference type="SMART" id="SM00420">
    <property type="entry name" value="HTH_DEOR"/>
    <property type="match status" value="1"/>
</dbReference>
<evidence type="ECO:0000313" key="6">
    <source>
        <dbReference type="Proteomes" id="UP000675379"/>
    </source>
</evidence>
<sequence>MLPEERLTQIYNTIVKTKAVKIDELAQFYDVTTMTIRRDLDKLTELYSNVKRCHGGAVLSTEVDSEEEFENKQNLNVTEKSSIAKAAFDLISENDTIYLDAGTTTLELAKLIAGSQLHLNVMTNDLEIAKTLRNCNCEVLLTGGVLQKATGCLVGSFAEEFISKVKFKIAFMGATAINEKYEVLTPSIEKRTMKPLVLRHSSKSYLLADDNKFDKNSTYVIYTLTDFTGVITTKKFTEQELKQMENLGINIIGLS</sequence>
<dbReference type="GO" id="GO:0003677">
    <property type="term" value="F:DNA binding"/>
    <property type="evidence" value="ECO:0007669"/>
    <property type="project" value="UniProtKB-KW"/>
</dbReference>
<dbReference type="GO" id="GO:0003700">
    <property type="term" value="F:DNA-binding transcription factor activity"/>
    <property type="evidence" value="ECO:0007669"/>
    <property type="project" value="InterPro"/>
</dbReference>
<gene>
    <name evidence="5" type="ORF">KCG48_13765</name>
</gene>
<dbReference type="SMART" id="SM01134">
    <property type="entry name" value="DeoRC"/>
    <property type="match status" value="1"/>
</dbReference>
<dbReference type="PANTHER" id="PTHR30363">
    <property type="entry name" value="HTH-TYPE TRANSCRIPTIONAL REGULATOR SRLR-RELATED"/>
    <property type="match status" value="1"/>
</dbReference>
<dbReference type="Pfam" id="PF00455">
    <property type="entry name" value="DeoRC"/>
    <property type="match status" value="1"/>
</dbReference>
<organism evidence="5 6">
    <name type="scientific">Proteiniclasticum sediminis</name>
    <dbReference type="NCBI Taxonomy" id="2804028"/>
    <lineage>
        <taxon>Bacteria</taxon>
        <taxon>Bacillati</taxon>
        <taxon>Bacillota</taxon>
        <taxon>Clostridia</taxon>
        <taxon>Eubacteriales</taxon>
        <taxon>Clostridiaceae</taxon>
        <taxon>Proteiniclasticum</taxon>
    </lineage>
</organism>
<evidence type="ECO:0000256" key="1">
    <source>
        <dbReference type="ARBA" id="ARBA00023015"/>
    </source>
</evidence>
<name>A0A941HRA5_9CLOT</name>
<dbReference type="InterPro" id="IPR014036">
    <property type="entry name" value="DeoR-like_C"/>
</dbReference>
<dbReference type="Gene3D" id="3.40.50.1360">
    <property type="match status" value="1"/>
</dbReference>
<dbReference type="InterPro" id="IPR036388">
    <property type="entry name" value="WH-like_DNA-bd_sf"/>
</dbReference>
<dbReference type="InterPro" id="IPR050313">
    <property type="entry name" value="Carb_Metab_HTH_regulators"/>
</dbReference>
<dbReference type="EMBL" id="JAGSCS010000029">
    <property type="protein sequence ID" value="MBR0577379.1"/>
    <property type="molecule type" value="Genomic_DNA"/>
</dbReference>
<keyword evidence="1" id="KW-0805">Transcription regulation</keyword>
<comment type="caution">
    <text evidence="5">The sequence shown here is derived from an EMBL/GenBank/DDBJ whole genome shotgun (WGS) entry which is preliminary data.</text>
</comment>
<accession>A0A941HRA5</accession>
<keyword evidence="3" id="KW-0804">Transcription</keyword>
<proteinExistence type="predicted"/>
<reference evidence="5" key="1">
    <citation type="submission" date="2021-04" db="EMBL/GenBank/DDBJ databases">
        <title>Proteiniclasticum sedimins sp. nov., an obligate anaerobic bacterium isolated from anaerobic sludge.</title>
        <authorList>
            <person name="Liu J."/>
        </authorList>
    </citation>
    <scope>NUCLEOTIDE SEQUENCE</scope>
    <source>
        <strain evidence="5">BAD-10</strain>
    </source>
</reference>
<keyword evidence="6" id="KW-1185">Reference proteome</keyword>
<keyword evidence="2" id="KW-0238">DNA-binding</keyword>
<dbReference type="PANTHER" id="PTHR30363:SF46">
    <property type="entry name" value="LYSR FAMILY TRANSCRIPTIONAL REGULATOR"/>
    <property type="match status" value="1"/>
</dbReference>
<dbReference type="AlphaFoldDB" id="A0A941HRA5"/>
<dbReference type="InterPro" id="IPR037171">
    <property type="entry name" value="NagB/RpiA_transferase-like"/>
</dbReference>
<dbReference type="InterPro" id="IPR036390">
    <property type="entry name" value="WH_DNA-bd_sf"/>
</dbReference>
<evidence type="ECO:0000256" key="2">
    <source>
        <dbReference type="ARBA" id="ARBA00023125"/>
    </source>
</evidence>
<dbReference type="Gene3D" id="1.10.10.10">
    <property type="entry name" value="Winged helix-like DNA-binding domain superfamily/Winged helix DNA-binding domain"/>
    <property type="match status" value="1"/>
</dbReference>